<dbReference type="InterPro" id="IPR001841">
    <property type="entry name" value="Znf_RING"/>
</dbReference>
<sequence length="349" mass="39362">MASAAEILLAPFPGETLSVPYFGYEPVSMLMDRAKNLLRSKYFIHSTAIHFNGVGIVDTKKTIDECKVYGNLITLNFMHEPAPPVGRPSPIPGEQKFYILISSGSGRLYKVAVSKSNTGEDIKWKMYQRVGIGYYSQRLIFKGQALGGRRLVDYGIEDGSMVDMMIEQRGGGSLFADVEHGHMDRVVFSDDAPEGRTVCEGMNIEVNCKCTPDYHVICMQGYGLYELDKDVLDCPLCHSENVDPVTVGFHQCEYRTHGLKSNGIQHSSDWITIDNDDYNVFDGDDQAEWDRLAIQTRPLKKGYYKEFCLVCLCPFDDDYTTPKNCKHRFHGNCISNWHGECPLCRASRL</sequence>
<keyword evidence="1" id="KW-0479">Metal-binding</keyword>
<evidence type="ECO:0000259" key="2">
    <source>
        <dbReference type="PROSITE" id="PS50053"/>
    </source>
</evidence>
<dbReference type="PROSITE" id="PS50053">
    <property type="entry name" value="UBIQUITIN_2"/>
    <property type="match status" value="1"/>
</dbReference>
<feature type="domain" description="Ubiquitin-like" evidence="2">
    <location>
        <begin position="97"/>
        <end position="171"/>
    </location>
</feature>
<feature type="domain" description="RING-type" evidence="3">
    <location>
        <begin position="308"/>
        <end position="345"/>
    </location>
</feature>
<evidence type="ECO:0008006" key="6">
    <source>
        <dbReference type="Google" id="ProtNLM"/>
    </source>
</evidence>
<keyword evidence="5" id="KW-1185">Reference proteome</keyword>
<dbReference type="SUPFAM" id="SSF54236">
    <property type="entry name" value="Ubiquitin-like"/>
    <property type="match status" value="1"/>
</dbReference>
<gene>
    <name evidence="4" type="ORF">O0I10_011161</name>
</gene>
<accession>A0AAD7XUC5</accession>
<proteinExistence type="predicted"/>
<evidence type="ECO:0000313" key="4">
    <source>
        <dbReference type="EMBL" id="KAJ8653213.1"/>
    </source>
</evidence>
<dbReference type="Gene3D" id="3.30.40.10">
    <property type="entry name" value="Zinc/RING finger domain, C3HC4 (zinc finger)"/>
    <property type="match status" value="1"/>
</dbReference>
<comment type="caution">
    <text evidence="4">The sequence shown here is derived from an EMBL/GenBank/DDBJ whole genome shotgun (WGS) entry which is preliminary data.</text>
</comment>
<dbReference type="SUPFAM" id="SSF57850">
    <property type="entry name" value="RING/U-box"/>
    <property type="match status" value="1"/>
</dbReference>
<dbReference type="CDD" id="cd17039">
    <property type="entry name" value="Ubl_ubiquitin_like"/>
    <property type="match status" value="1"/>
</dbReference>
<dbReference type="InterPro" id="IPR000626">
    <property type="entry name" value="Ubiquitin-like_dom"/>
</dbReference>
<dbReference type="Pfam" id="PF13639">
    <property type="entry name" value="zf-RING_2"/>
    <property type="match status" value="1"/>
</dbReference>
<dbReference type="AlphaFoldDB" id="A0AAD7XUC5"/>
<evidence type="ECO:0000256" key="1">
    <source>
        <dbReference type="PROSITE-ProRule" id="PRU00175"/>
    </source>
</evidence>
<dbReference type="SMART" id="SM00213">
    <property type="entry name" value="UBQ"/>
    <property type="match status" value="1"/>
</dbReference>
<dbReference type="Gene3D" id="3.10.20.90">
    <property type="entry name" value="Phosphatidylinositol 3-kinase Catalytic Subunit, Chain A, domain 1"/>
    <property type="match status" value="1"/>
</dbReference>
<dbReference type="InterPro" id="IPR029071">
    <property type="entry name" value="Ubiquitin-like_domsf"/>
</dbReference>
<protein>
    <recommendedName>
        <fullName evidence="6">Ubiquitin-like domain-containing protein</fullName>
    </recommendedName>
</protein>
<dbReference type="GO" id="GO:0008270">
    <property type="term" value="F:zinc ion binding"/>
    <property type="evidence" value="ECO:0007669"/>
    <property type="project" value="UniProtKB-KW"/>
</dbReference>
<keyword evidence="1" id="KW-0863">Zinc-finger</keyword>
<dbReference type="InterPro" id="IPR013083">
    <property type="entry name" value="Znf_RING/FYVE/PHD"/>
</dbReference>
<dbReference type="Proteomes" id="UP001234581">
    <property type="component" value="Unassembled WGS sequence"/>
</dbReference>
<dbReference type="Pfam" id="PF00240">
    <property type="entry name" value="ubiquitin"/>
    <property type="match status" value="1"/>
</dbReference>
<dbReference type="CDD" id="cd16448">
    <property type="entry name" value="RING-H2"/>
    <property type="match status" value="1"/>
</dbReference>
<dbReference type="PROSITE" id="PS50089">
    <property type="entry name" value="ZF_RING_2"/>
    <property type="match status" value="1"/>
</dbReference>
<name>A0AAD7XUC5_9FUNG</name>
<dbReference type="SMART" id="SM00184">
    <property type="entry name" value="RING"/>
    <property type="match status" value="1"/>
</dbReference>
<reference evidence="4 5" key="1">
    <citation type="submission" date="2023-03" db="EMBL/GenBank/DDBJ databases">
        <title>Genome sequence of Lichtheimia ornata CBS 291.66.</title>
        <authorList>
            <person name="Mohabir J.T."/>
            <person name="Shea T.P."/>
            <person name="Kurbessoian T."/>
            <person name="Berby B."/>
            <person name="Fontaine J."/>
            <person name="Livny J."/>
            <person name="Gnirke A."/>
            <person name="Stajich J.E."/>
            <person name="Cuomo C.A."/>
        </authorList>
    </citation>
    <scope>NUCLEOTIDE SEQUENCE [LARGE SCALE GENOMIC DNA]</scope>
    <source>
        <strain evidence="4">CBS 291.66</strain>
    </source>
</reference>
<dbReference type="EMBL" id="JARTCD010000083">
    <property type="protein sequence ID" value="KAJ8653213.1"/>
    <property type="molecule type" value="Genomic_DNA"/>
</dbReference>
<evidence type="ECO:0000313" key="5">
    <source>
        <dbReference type="Proteomes" id="UP001234581"/>
    </source>
</evidence>
<keyword evidence="1" id="KW-0862">Zinc</keyword>
<dbReference type="GeneID" id="83218562"/>
<organism evidence="4 5">
    <name type="scientific">Lichtheimia ornata</name>
    <dbReference type="NCBI Taxonomy" id="688661"/>
    <lineage>
        <taxon>Eukaryota</taxon>
        <taxon>Fungi</taxon>
        <taxon>Fungi incertae sedis</taxon>
        <taxon>Mucoromycota</taxon>
        <taxon>Mucoromycotina</taxon>
        <taxon>Mucoromycetes</taxon>
        <taxon>Mucorales</taxon>
        <taxon>Lichtheimiaceae</taxon>
        <taxon>Lichtheimia</taxon>
    </lineage>
</organism>
<evidence type="ECO:0000259" key="3">
    <source>
        <dbReference type="PROSITE" id="PS50089"/>
    </source>
</evidence>
<dbReference type="RefSeq" id="XP_058338127.1">
    <property type="nucleotide sequence ID" value="XM_058491131.1"/>
</dbReference>